<evidence type="ECO:0000256" key="2">
    <source>
        <dbReference type="ARBA" id="ARBA00008674"/>
    </source>
</evidence>
<evidence type="ECO:0000256" key="4">
    <source>
        <dbReference type="ARBA" id="ARBA00022660"/>
    </source>
</evidence>
<keyword evidence="7" id="KW-0249">Electron transport</keyword>
<name>A0AAN8IWB9_TRICO</name>
<dbReference type="AlphaFoldDB" id="A0AAN8IWB9"/>
<dbReference type="Pfam" id="PF06374">
    <property type="entry name" value="NDUF_C2"/>
    <property type="match status" value="1"/>
</dbReference>
<keyword evidence="6" id="KW-0999">Mitochondrion inner membrane</keyword>
<dbReference type="PANTHER" id="PTHR13099:SF0">
    <property type="entry name" value="NADH DEHYDROGENASE [UBIQUINONE] 1 SUBUNIT C2-RELATED"/>
    <property type="match status" value="1"/>
</dbReference>
<evidence type="ECO:0000256" key="3">
    <source>
        <dbReference type="ARBA" id="ARBA00022448"/>
    </source>
</evidence>
<comment type="similarity">
    <text evidence="2">Belongs to the complex I NDUFC2 subunit family.</text>
</comment>
<keyword evidence="13" id="KW-1185">Reference proteome</keyword>
<dbReference type="PANTHER" id="PTHR13099">
    <property type="entry name" value="NADH-UBIQUINONE OXIDOREDUCTASE SUBUNIT B14.5B"/>
    <property type="match status" value="1"/>
</dbReference>
<dbReference type="GO" id="GO:0006120">
    <property type="term" value="P:mitochondrial electron transport, NADH to ubiquinone"/>
    <property type="evidence" value="ECO:0007669"/>
    <property type="project" value="InterPro"/>
</dbReference>
<evidence type="ECO:0000256" key="6">
    <source>
        <dbReference type="ARBA" id="ARBA00022792"/>
    </source>
</evidence>
<evidence type="ECO:0000256" key="11">
    <source>
        <dbReference type="SAM" id="Phobius"/>
    </source>
</evidence>
<dbReference type="InterPro" id="IPR009423">
    <property type="entry name" value="NDUC2"/>
</dbReference>
<keyword evidence="4" id="KW-0679">Respiratory chain</keyword>
<keyword evidence="3" id="KW-0813">Transport</keyword>
<sequence>MGKDYKPCKFFQNVYKMASSTWVSPEEYERREKYLRAGLREVNLMDPYTWSRPYQGAALMFGLSMLTGKLYDMWNKKPFYFALVPKAMAVATITLMGFGMGKLREYHYRTRDAVMQHYIELHPEDFDHFQDSEY</sequence>
<protein>
    <recommendedName>
        <fullName evidence="14">NADH dehydrogenase [ubiquinone] 1 subunit C2</fullName>
    </recommendedName>
</protein>
<evidence type="ECO:0000256" key="10">
    <source>
        <dbReference type="ARBA" id="ARBA00023136"/>
    </source>
</evidence>
<evidence type="ECO:0000256" key="5">
    <source>
        <dbReference type="ARBA" id="ARBA00022692"/>
    </source>
</evidence>
<evidence type="ECO:0000256" key="8">
    <source>
        <dbReference type="ARBA" id="ARBA00022989"/>
    </source>
</evidence>
<proteinExistence type="inferred from homology"/>
<accession>A0AAN8IWB9</accession>
<evidence type="ECO:0000313" key="12">
    <source>
        <dbReference type="EMBL" id="KAK5967084.1"/>
    </source>
</evidence>
<keyword evidence="5 11" id="KW-0812">Transmembrane</keyword>
<evidence type="ECO:0008006" key="14">
    <source>
        <dbReference type="Google" id="ProtNLM"/>
    </source>
</evidence>
<dbReference type="Proteomes" id="UP001331761">
    <property type="component" value="Unassembled WGS sequence"/>
</dbReference>
<comment type="subcellular location">
    <subcellularLocation>
        <location evidence="1">Mitochondrion inner membrane</location>
        <topology evidence="1">Single-pass membrane protein</topology>
        <orientation evidence="1">Matrix side</orientation>
    </subcellularLocation>
</comment>
<evidence type="ECO:0000256" key="1">
    <source>
        <dbReference type="ARBA" id="ARBA00004298"/>
    </source>
</evidence>
<dbReference type="EMBL" id="WIXE01022825">
    <property type="protein sequence ID" value="KAK5967084.1"/>
    <property type="molecule type" value="Genomic_DNA"/>
</dbReference>
<dbReference type="GO" id="GO:0005743">
    <property type="term" value="C:mitochondrial inner membrane"/>
    <property type="evidence" value="ECO:0007669"/>
    <property type="project" value="UniProtKB-SubCell"/>
</dbReference>
<reference evidence="12 13" key="1">
    <citation type="submission" date="2019-10" db="EMBL/GenBank/DDBJ databases">
        <title>Assembly and Annotation for the nematode Trichostrongylus colubriformis.</title>
        <authorList>
            <person name="Martin J."/>
        </authorList>
    </citation>
    <scope>NUCLEOTIDE SEQUENCE [LARGE SCALE GENOMIC DNA]</scope>
    <source>
        <strain evidence="12">G859</strain>
        <tissue evidence="12">Whole worm</tissue>
    </source>
</reference>
<keyword evidence="9" id="KW-0496">Mitochondrion</keyword>
<keyword evidence="8 11" id="KW-1133">Transmembrane helix</keyword>
<organism evidence="12 13">
    <name type="scientific">Trichostrongylus colubriformis</name>
    <name type="common">Black scour worm</name>
    <dbReference type="NCBI Taxonomy" id="6319"/>
    <lineage>
        <taxon>Eukaryota</taxon>
        <taxon>Metazoa</taxon>
        <taxon>Ecdysozoa</taxon>
        <taxon>Nematoda</taxon>
        <taxon>Chromadorea</taxon>
        <taxon>Rhabditida</taxon>
        <taxon>Rhabditina</taxon>
        <taxon>Rhabditomorpha</taxon>
        <taxon>Strongyloidea</taxon>
        <taxon>Trichostrongylidae</taxon>
        <taxon>Trichostrongylus</taxon>
    </lineage>
</organism>
<keyword evidence="10 11" id="KW-0472">Membrane</keyword>
<evidence type="ECO:0000256" key="7">
    <source>
        <dbReference type="ARBA" id="ARBA00022982"/>
    </source>
</evidence>
<comment type="caution">
    <text evidence="12">The sequence shown here is derived from an EMBL/GenBank/DDBJ whole genome shotgun (WGS) entry which is preliminary data.</text>
</comment>
<evidence type="ECO:0000313" key="13">
    <source>
        <dbReference type="Proteomes" id="UP001331761"/>
    </source>
</evidence>
<evidence type="ECO:0000256" key="9">
    <source>
        <dbReference type="ARBA" id="ARBA00023128"/>
    </source>
</evidence>
<gene>
    <name evidence="12" type="ORF">GCK32_018779</name>
</gene>
<feature type="transmembrane region" description="Helical" evidence="11">
    <location>
        <begin position="79"/>
        <end position="101"/>
    </location>
</feature>